<gene>
    <name evidence="2" type="ORF">PBY51_006930</name>
</gene>
<feature type="region of interest" description="Disordered" evidence="1">
    <location>
        <begin position="51"/>
        <end position="99"/>
    </location>
</feature>
<reference evidence="2 3" key="2">
    <citation type="journal article" date="2023" name="Mol. Biol. Evol.">
        <title>Genomics of Secondarily Temperate Adaptation in the Only Non-Antarctic Icefish.</title>
        <authorList>
            <person name="Rivera-Colon A.G."/>
            <person name="Rayamajhi N."/>
            <person name="Minhas B.F."/>
            <person name="Madrigal G."/>
            <person name="Bilyk K.T."/>
            <person name="Yoon V."/>
            <person name="Hune M."/>
            <person name="Gregory S."/>
            <person name="Cheng C.H.C."/>
            <person name="Catchen J.M."/>
        </authorList>
    </citation>
    <scope>NUCLEOTIDE SEQUENCE [LARGE SCALE GENOMIC DNA]</scope>
    <source>
        <strain evidence="2">JMC-PN-2008</strain>
    </source>
</reference>
<feature type="region of interest" description="Disordered" evidence="1">
    <location>
        <begin position="1"/>
        <end position="30"/>
    </location>
</feature>
<reference evidence="2 3" key="1">
    <citation type="journal article" date="2023" name="Genes (Basel)">
        <title>Chromosome-Level Genome Assembly and Circadian Gene Repertoire of the Patagonia Blennie Eleginops maclovinus-The Closest Ancestral Proxy of Antarctic Cryonotothenioids.</title>
        <authorList>
            <person name="Cheng C.C."/>
            <person name="Rivera-Colon A.G."/>
            <person name="Minhas B.F."/>
            <person name="Wilson L."/>
            <person name="Rayamajhi N."/>
            <person name="Vargas-Chacoff L."/>
            <person name="Catchen J.M."/>
        </authorList>
    </citation>
    <scope>NUCLEOTIDE SEQUENCE [LARGE SCALE GENOMIC DNA]</scope>
    <source>
        <strain evidence="2">JMC-PN-2008</strain>
    </source>
</reference>
<dbReference type="EMBL" id="JAUZQC010000020">
    <property type="protein sequence ID" value="KAK5853111.1"/>
    <property type="molecule type" value="Genomic_DNA"/>
</dbReference>
<comment type="caution">
    <text evidence="2">The sequence shown here is derived from an EMBL/GenBank/DDBJ whole genome shotgun (WGS) entry which is preliminary data.</text>
</comment>
<evidence type="ECO:0000313" key="3">
    <source>
        <dbReference type="Proteomes" id="UP001346869"/>
    </source>
</evidence>
<dbReference type="Proteomes" id="UP001346869">
    <property type="component" value="Unassembled WGS sequence"/>
</dbReference>
<name>A0AAN7WW22_ELEMC</name>
<evidence type="ECO:0000313" key="2">
    <source>
        <dbReference type="EMBL" id="KAK5853111.1"/>
    </source>
</evidence>
<accession>A0AAN7WW22</accession>
<evidence type="ECO:0000256" key="1">
    <source>
        <dbReference type="SAM" id="MobiDB-lite"/>
    </source>
</evidence>
<protein>
    <submittedName>
        <fullName evidence="2">Uncharacterized protein</fullName>
    </submittedName>
</protein>
<dbReference type="AlphaFoldDB" id="A0AAN7WW22"/>
<organism evidence="2 3">
    <name type="scientific">Eleginops maclovinus</name>
    <name type="common">Patagonian blennie</name>
    <name type="synonym">Eleginus maclovinus</name>
    <dbReference type="NCBI Taxonomy" id="56733"/>
    <lineage>
        <taxon>Eukaryota</taxon>
        <taxon>Metazoa</taxon>
        <taxon>Chordata</taxon>
        <taxon>Craniata</taxon>
        <taxon>Vertebrata</taxon>
        <taxon>Euteleostomi</taxon>
        <taxon>Actinopterygii</taxon>
        <taxon>Neopterygii</taxon>
        <taxon>Teleostei</taxon>
        <taxon>Neoteleostei</taxon>
        <taxon>Acanthomorphata</taxon>
        <taxon>Eupercaria</taxon>
        <taxon>Perciformes</taxon>
        <taxon>Notothenioidei</taxon>
        <taxon>Eleginopidae</taxon>
        <taxon>Eleginops</taxon>
    </lineage>
</organism>
<keyword evidence="3" id="KW-1185">Reference proteome</keyword>
<sequence>MMHRAAVRAQPPLLFNLSRSSAAKHPKPPQTISTALNVAAADVLQLNLNAESKETRARRKCPTLGSPTHHGPAQRCEAEAGQGDAMTDEERWMSRGSTT</sequence>
<proteinExistence type="predicted"/>